<dbReference type="Gene3D" id="1.10.357.10">
    <property type="entry name" value="Tetracycline Repressor, domain 2"/>
    <property type="match status" value="1"/>
</dbReference>
<sequence>MRVQRRRLPPAVRVGQILDAALQAFSQAGYAGTRMDDIALQAGLSKGGLYAHFSSKEAVFEALLARHLDPAPLDVDAVVDGASSPGHLAERIVNHLYASLADPATVSTMRLLLAESGRVPHLAARWRRETAGARQADIGRVLQRARARGLCGDCLALEHPWLLLAPVIHTIVMSALMGPQERVNLAARRRGHVALIRRLLEPEVAA</sequence>
<feature type="DNA-binding region" description="H-T-H motif" evidence="4">
    <location>
        <begin position="34"/>
        <end position="53"/>
    </location>
</feature>
<dbReference type="FunFam" id="1.10.10.60:FF:000141">
    <property type="entry name" value="TetR family transcriptional regulator"/>
    <property type="match status" value="1"/>
</dbReference>
<dbReference type="EMBL" id="JAOCKG010000023">
    <property type="protein sequence ID" value="MDH2054508.1"/>
    <property type="molecule type" value="Genomic_DNA"/>
</dbReference>
<dbReference type="PROSITE" id="PS50977">
    <property type="entry name" value="HTH_TETR_2"/>
    <property type="match status" value="1"/>
</dbReference>
<evidence type="ECO:0000256" key="4">
    <source>
        <dbReference type="PROSITE-ProRule" id="PRU00335"/>
    </source>
</evidence>
<dbReference type="Pfam" id="PF16859">
    <property type="entry name" value="TetR_C_11"/>
    <property type="match status" value="1"/>
</dbReference>
<dbReference type="SUPFAM" id="SSF48498">
    <property type="entry name" value="Tetracyclin repressor-like, C-terminal domain"/>
    <property type="match status" value="1"/>
</dbReference>
<keyword evidence="1" id="KW-0805">Transcription regulation</keyword>
<keyword evidence="3" id="KW-0804">Transcription</keyword>
<evidence type="ECO:0000256" key="1">
    <source>
        <dbReference type="ARBA" id="ARBA00023015"/>
    </source>
</evidence>
<dbReference type="InterPro" id="IPR050109">
    <property type="entry name" value="HTH-type_TetR-like_transc_reg"/>
</dbReference>
<evidence type="ECO:0000313" key="6">
    <source>
        <dbReference type="EMBL" id="MDH2054508.1"/>
    </source>
</evidence>
<feature type="domain" description="HTH tetR-type" evidence="5">
    <location>
        <begin position="11"/>
        <end position="71"/>
    </location>
</feature>
<evidence type="ECO:0000256" key="2">
    <source>
        <dbReference type="ARBA" id="ARBA00023125"/>
    </source>
</evidence>
<gene>
    <name evidence="6" type="ORF">N5K24_29195</name>
</gene>
<dbReference type="InterPro" id="IPR011075">
    <property type="entry name" value="TetR_C"/>
</dbReference>
<dbReference type="Proteomes" id="UP001161276">
    <property type="component" value="Unassembled WGS sequence"/>
</dbReference>
<dbReference type="GO" id="GO:0003700">
    <property type="term" value="F:DNA-binding transcription factor activity"/>
    <property type="evidence" value="ECO:0007669"/>
    <property type="project" value="TreeGrafter"/>
</dbReference>
<comment type="caution">
    <text evidence="6">The sequence shown here is derived from an EMBL/GenBank/DDBJ whole genome shotgun (WGS) entry which is preliminary data.</text>
</comment>
<dbReference type="InterPro" id="IPR036271">
    <property type="entry name" value="Tet_transcr_reg_TetR-rel_C_sf"/>
</dbReference>
<dbReference type="PANTHER" id="PTHR30055:SF223">
    <property type="entry name" value="HTH-TYPE TRANSCRIPTIONAL REGULATOR UIDR"/>
    <property type="match status" value="1"/>
</dbReference>
<dbReference type="PANTHER" id="PTHR30055">
    <property type="entry name" value="HTH-TYPE TRANSCRIPTIONAL REGULATOR RUTR"/>
    <property type="match status" value="1"/>
</dbReference>
<keyword evidence="2 4" id="KW-0238">DNA-binding</keyword>
<name>A0AA42WFW7_9BURK</name>
<dbReference type="InterPro" id="IPR001647">
    <property type="entry name" value="HTH_TetR"/>
</dbReference>
<evidence type="ECO:0000259" key="5">
    <source>
        <dbReference type="PROSITE" id="PS50977"/>
    </source>
</evidence>
<accession>A0AA42WFW7</accession>
<reference evidence="6" key="1">
    <citation type="submission" date="2022-09" db="EMBL/GenBank/DDBJ databases">
        <title>Intensive care unit water sources are persistently colonized with multi-drug resistant bacteria and are the site of extensive horizontal gene transfer of antibiotic resistance genes.</title>
        <authorList>
            <person name="Diorio-Toth L."/>
        </authorList>
    </citation>
    <scope>NUCLEOTIDE SEQUENCE</scope>
    <source>
        <strain evidence="6">GD03676</strain>
    </source>
</reference>
<dbReference type="InterPro" id="IPR009057">
    <property type="entry name" value="Homeodomain-like_sf"/>
</dbReference>
<dbReference type="AlphaFoldDB" id="A0AA42WFW7"/>
<dbReference type="Pfam" id="PF00440">
    <property type="entry name" value="TetR_N"/>
    <property type="match status" value="1"/>
</dbReference>
<dbReference type="RefSeq" id="WP_280029827.1">
    <property type="nucleotide sequence ID" value="NZ_JAOCKG010000023.1"/>
</dbReference>
<dbReference type="SUPFAM" id="SSF46689">
    <property type="entry name" value="Homeodomain-like"/>
    <property type="match status" value="1"/>
</dbReference>
<protein>
    <submittedName>
        <fullName evidence="6">TetR/AcrR family transcriptional regulator</fullName>
    </submittedName>
</protein>
<evidence type="ECO:0000256" key="3">
    <source>
        <dbReference type="ARBA" id="ARBA00023163"/>
    </source>
</evidence>
<evidence type="ECO:0000313" key="7">
    <source>
        <dbReference type="Proteomes" id="UP001161276"/>
    </source>
</evidence>
<dbReference type="PRINTS" id="PR00455">
    <property type="entry name" value="HTHTETR"/>
</dbReference>
<proteinExistence type="predicted"/>
<organism evidence="6 7">
    <name type="scientific">Achromobacter marplatensis</name>
    <dbReference type="NCBI Taxonomy" id="470868"/>
    <lineage>
        <taxon>Bacteria</taxon>
        <taxon>Pseudomonadati</taxon>
        <taxon>Pseudomonadota</taxon>
        <taxon>Betaproteobacteria</taxon>
        <taxon>Burkholderiales</taxon>
        <taxon>Alcaligenaceae</taxon>
        <taxon>Achromobacter</taxon>
    </lineage>
</organism>
<dbReference type="GO" id="GO:0000976">
    <property type="term" value="F:transcription cis-regulatory region binding"/>
    <property type="evidence" value="ECO:0007669"/>
    <property type="project" value="TreeGrafter"/>
</dbReference>